<sequence>MAKTSVDARRHIREWGQFFADTKIVAEALVDEFLKIRKKKKYLKQSLDRFIKNGLVLKRNGKFLITRKGINFFRRIAVKNEFRNVKSWDGKWRLITFDVPISSEKKRYQLRNLLKDFGFYQLQKSVWIYPNYLAEKFWKLLVDLELDQYCKVMLVEFLEGDEDVKRHFKEVIKSE</sequence>
<accession>A0A2H0WNX7</accession>
<dbReference type="Proteomes" id="UP000230775">
    <property type="component" value="Unassembled WGS sequence"/>
</dbReference>
<evidence type="ECO:0000256" key="5">
    <source>
        <dbReference type="ARBA" id="ARBA00022842"/>
    </source>
</evidence>
<dbReference type="EMBL" id="PEZI01000068">
    <property type="protein sequence ID" value="PIS14341.1"/>
    <property type="molecule type" value="Genomic_DNA"/>
</dbReference>
<evidence type="ECO:0000313" key="8">
    <source>
        <dbReference type="EMBL" id="PIS14341.1"/>
    </source>
</evidence>
<dbReference type="SUPFAM" id="SSF143430">
    <property type="entry name" value="TTP0101/SSO1404-like"/>
    <property type="match status" value="1"/>
</dbReference>
<evidence type="ECO:0000256" key="4">
    <source>
        <dbReference type="ARBA" id="ARBA00022801"/>
    </source>
</evidence>
<feature type="domain" description="Transcriptional repressor PaaX-like central Cas2-like" evidence="7">
    <location>
        <begin position="86"/>
        <end position="162"/>
    </location>
</feature>
<name>A0A2H0WNX7_9BACT</name>
<keyword evidence="2" id="KW-0479">Metal-binding</keyword>
<evidence type="ECO:0000259" key="7">
    <source>
        <dbReference type="Pfam" id="PF20803"/>
    </source>
</evidence>
<dbReference type="PANTHER" id="PTHR30319">
    <property type="entry name" value="PHENYLACETIC ACID REGULATOR-RELATED TRANSCRIPTIONAL REPRESSOR"/>
    <property type="match status" value="1"/>
</dbReference>
<dbReference type="Pfam" id="PF20803">
    <property type="entry name" value="PaaX_M"/>
    <property type="match status" value="1"/>
</dbReference>
<keyword evidence="1" id="KW-0540">Nuclease</keyword>
<dbReference type="NCBIfam" id="TIGR01573">
    <property type="entry name" value="cas2"/>
    <property type="match status" value="1"/>
</dbReference>
<evidence type="ECO:0000256" key="3">
    <source>
        <dbReference type="ARBA" id="ARBA00022759"/>
    </source>
</evidence>
<evidence type="ECO:0000256" key="6">
    <source>
        <dbReference type="ARBA" id="ARBA00023118"/>
    </source>
</evidence>
<dbReference type="AlphaFoldDB" id="A0A2H0WNX7"/>
<gene>
    <name evidence="8" type="primary">cas2</name>
    <name evidence="8" type="ORF">COT64_03175</name>
</gene>
<evidence type="ECO:0000256" key="2">
    <source>
        <dbReference type="ARBA" id="ARBA00022723"/>
    </source>
</evidence>
<keyword evidence="3 8" id="KW-0255">Endonuclease</keyword>
<dbReference type="PANTHER" id="PTHR30319:SF1">
    <property type="entry name" value="TRANSCRIPTIONAL REPRESSOR PAAX"/>
    <property type="match status" value="1"/>
</dbReference>
<keyword evidence="6" id="KW-0051">Antiviral defense</keyword>
<proteinExistence type="predicted"/>
<keyword evidence="5" id="KW-0460">Magnesium</keyword>
<reference evidence="9" key="1">
    <citation type="submission" date="2017-09" db="EMBL/GenBank/DDBJ databases">
        <title>Depth-based differentiation of microbial function through sediment-hosted aquifers and enrichment of novel symbionts in the deep terrestrial subsurface.</title>
        <authorList>
            <person name="Probst A.J."/>
            <person name="Ladd B."/>
            <person name="Jarett J.K."/>
            <person name="Geller-Mcgrath D.E."/>
            <person name="Sieber C.M.K."/>
            <person name="Emerson J.B."/>
            <person name="Anantharaman K."/>
            <person name="Thomas B.C."/>
            <person name="Malmstrom R."/>
            <person name="Stieglmeier M."/>
            <person name="Klingl A."/>
            <person name="Woyke T."/>
            <person name="Ryan C.M."/>
            <person name="Banfield J.F."/>
        </authorList>
    </citation>
    <scope>NUCLEOTIDE SEQUENCE [LARGE SCALE GENOMIC DNA]</scope>
</reference>
<organism evidence="8 9">
    <name type="scientific">Candidatus Shapirobacteria bacterium CG09_land_8_20_14_0_10_39_12</name>
    <dbReference type="NCBI Taxonomy" id="1974885"/>
    <lineage>
        <taxon>Bacteria</taxon>
        <taxon>Candidatus Shapironibacteriota</taxon>
    </lineage>
</organism>
<dbReference type="GO" id="GO:0043571">
    <property type="term" value="P:maintenance of CRISPR repeat elements"/>
    <property type="evidence" value="ECO:0007669"/>
    <property type="project" value="InterPro"/>
</dbReference>
<evidence type="ECO:0000313" key="9">
    <source>
        <dbReference type="Proteomes" id="UP000230775"/>
    </source>
</evidence>
<protein>
    <submittedName>
        <fullName evidence="8">CRISPR-associated endonuclease Cas2</fullName>
    </submittedName>
</protein>
<dbReference type="Gene3D" id="3.30.70.2650">
    <property type="match status" value="1"/>
</dbReference>
<evidence type="ECO:0000256" key="1">
    <source>
        <dbReference type="ARBA" id="ARBA00022722"/>
    </source>
</evidence>
<dbReference type="GO" id="GO:0006351">
    <property type="term" value="P:DNA-templated transcription"/>
    <property type="evidence" value="ECO:0007669"/>
    <property type="project" value="TreeGrafter"/>
</dbReference>
<keyword evidence="4" id="KW-0378">Hydrolase</keyword>
<dbReference type="GO" id="GO:0004521">
    <property type="term" value="F:RNA endonuclease activity"/>
    <property type="evidence" value="ECO:0007669"/>
    <property type="project" value="InterPro"/>
</dbReference>
<comment type="caution">
    <text evidence="8">The sequence shown here is derived from an EMBL/GenBank/DDBJ whole genome shotgun (WGS) entry which is preliminary data.</text>
</comment>
<dbReference type="InterPro" id="IPR048846">
    <property type="entry name" value="PaaX-like_central"/>
</dbReference>
<dbReference type="InterPro" id="IPR021127">
    <property type="entry name" value="CRISPR_associated_Cas2"/>
</dbReference>